<keyword evidence="3" id="KW-0328">Glycosyltransferase</keyword>
<reference evidence="4" key="1">
    <citation type="journal article" date="2019" name="Int. J. Syst. Evol. Microbiol.">
        <title>The Global Catalogue of Microorganisms (GCM) 10K type strain sequencing project: providing services to taxonomists for standard genome sequencing and annotation.</title>
        <authorList>
            <consortium name="The Broad Institute Genomics Platform"/>
            <consortium name="The Broad Institute Genome Sequencing Center for Infectious Disease"/>
            <person name="Wu L."/>
            <person name="Ma J."/>
        </authorList>
    </citation>
    <scope>NUCLEOTIDE SEQUENCE [LARGE SCALE GENOMIC DNA]</scope>
    <source>
        <strain evidence="4">IBRC-M 10987</strain>
    </source>
</reference>
<dbReference type="Pfam" id="PF00535">
    <property type="entry name" value="Glycos_transf_2"/>
    <property type="match status" value="1"/>
</dbReference>
<feature type="domain" description="Glycosyltransferase 2-like" evidence="2">
    <location>
        <begin position="6"/>
        <end position="133"/>
    </location>
</feature>
<dbReference type="GO" id="GO:0016757">
    <property type="term" value="F:glycosyltransferase activity"/>
    <property type="evidence" value="ECO:0007669"/>
    <property type="project" value="UniProtKB-KW"/>
</dbReference>
<dbReference type="EC" id="2.4.-.-" evidence="3"/>
<dbReference type="Proteomes" id="UP001595715">
    <property type="component" value="Unassembled WGS sequence"/>
</dbReference>
<comment type="similarity">
    <text evidence="1">Belongs to the glycosyltransferase 2 family.</text>
</comment>
<keyword evidence="4" id="KW-1185">Reference proteome</keyword>
<dbReference type="EMBL" id="JBHSAM010000034">
    <property type="protein sequence ID" value="MFC4103320.1"/>
    <property type="molecule type" value="Genomic_DNA"/>
</dbReference>
<comment type="caution">
    <text evidence="3">The sequence shown here is derived from an EMBL/GenBank/DDBJ whole genome shotgun (WGS) entry which is preliminary data.</text>
</comment>
<organism evidence="3 4">
    <name type="scientific">Paenibacillus xanthanilyticus</name>
    <dbReference type="NCBI Taxonomy" id="1783531"/>
    <lineage>
        <taxon>Bacteria</taxon>
        <taxon>Bacillati</taxon>
        <taxon>Bacillota</taxon>
        <taxon>Bacilli</taxon>
        <taxon>Bacillales</taxon>
        <taxon>Paenibacillaceae</taxon>
        <taxon>Paenibacillus</taxon>
    </lineage>
</organism>
<accession>A0ABV8KBC7</accession>
<protein>
    <submittedName>
        <fullName evidence="3">Glycosyltransferase</fullName>
        <ecNumber evidence="3">2.4.-.-</ecNumber>
    </submittedName>
</protein>
<evidence type="ECO:0000313" key="3">
    <source>
        <dbReference type="EMBL" id="MFC4103320.1"/>
    </source>
</evidence>
<sequence>MVDVGVVMPVYKQVPAFLEAAIQSILTQTLREFRFVIVIDGAPEMETLARRFVGSDPRVEIIRHDVNRGVAATLNTGFSHLANDDRLLYWTWASSDNVYHPAFLEVLRGTLRKGPESLGLAYSSFNSIDNQGNRVLEGKGLVAQRAYQSQPKEALLDGSIIGVSFMYKAEIARKIEGYRLEPVEDYEYWLRLCEHCEIRFVPVELVDYRVDSTLSVSATLKSVHQHRRWRYAYHLARMQARQRRGIMPEVTLIYPLRSAGQSEIDRLENVYEQAFSNYHVHVLDLSVDKSVTRKLAEISHPTTAFRAYPNASRQAALRVFMRGVSTPYTMVLDSRLFPEPMDLTILVQQLNRTGGEVLSDFYTDDRQVGYRYPGDGRSLTDFTGELFRTTALSKLMGIH</sequence>
<dbReference type="SUPFAM" id="SSF53448">
    <property type="entry name" value="Nucleotide-diphospho-sugar transferases"/>
    <property type="match status" value="1"/>
</dbReference>
<evidence type="ECO:0000259" key="2">
    <source>
        <dbReference type="Pfam" id="PF00535"/>
    </source>
</evidence>
<dbReference type="RefSeq" id="WP_377721888.1">
    <property type="nucleotide sequence ID" value="NZ_JBHSAM010000034.1"/>
</dbReference>
<dbReference type="PANTHER" id="PTHR22916">
    <property type="entry name" value="GLYCOSYLTRANSFERASE"/>
    <property type="match status" value="1"/>
</dbReference>
<dbReference type="InterPro" id="IPR029044">
    <property type="entry name" value="Nucleotide-diphossugar_trans"/>
</dbReference>
<dbReference type="InterPro" id="IPR001173">
    <property type="entry name" value="Glyco_trans_2-like"/>
</dbReference>
<dbReference type="PANTHER" id="PTHR22916:SF3">
    <property type="entry name" value="UDP-GLCNAC:BETAGAL BETA-1,3-N-ACETYLGLUCOSAMINYLTRANSFERASE-LIKE PROTEIN 1"/>
    <property type="match status" value="1"/>
</dbReference>
<name>A0ABV8KBC7_9BACL</name>
<gene>
    <name evidence="3" type="ORF">ACFOZ8_27230</name>
</gene>
<dbReference type="Gene3D" id="3.90.550.10">
    <property type="entry name" value="Spore Coat Polysaccharide Biosynthesis Protein SpsA, Chain A"/>
    <property type="match status" value="1"/>
</dbReference>
<evidence type="ECO:0000313" key="4">
    <source>
        <dbReference type="Proteomes" id="UP001595715"/>
    </source>
</evidence>
<keyword evidence="3" id="KW-0808">Transferase</keyword>
<proteinExistence type="inferred from homology"/>
<evidence type="ECO:0000256" key="1">
    <source>
        <dbReference type="ARBA" id="ARBA00006739"/>
    </source>
</evidence>